<dbReference type="Proteomes" id="UP000830198">
    <property type="component" value="Chromosome"/>
</dbReference>
<gene>
    <name evidence="2" type="ORF">MYF79_08680</name>
</gene>
<evidence type="ECO:0000313" key="2">
    <source>
        <dbReference type="EMBL" id="UPK71351.1"/>
    </source>
</evidence>
<dbReference type="SMART" id="SM00245">
    <property type="entry name" value="TSPc"/>
    <property type="match status" value="1"/>
</dbReference>
<dbReference type="InterPro" id="IPR041613">
    <property type="entry name" value="Pept_S41_N"/>
</dbReference>
<dbReference type="EMBL" id="CP095855">
    <property type="protein sequence ID" value="UPK71351.1"/>
    <property type="molecule type" value="Genomic_DNA"/>
</dbReference>
<evidence type="ECO:0000313" key="3">
    <source>
        <dbReference type="Proteomes" id="UP000830198"/>
    </source>
</evidence>
<reference evidence="2 3" key="1">
    <citation type="submission" date="2022-04" db="EMBL/GenBank/DDBJ databases">
        <title>The arsenic-methylating capacity of Chitinophaga filiformis YT5 during chitin decomposition.</title>
        <authorList>
            <person name="Chen G."/>
            <person name="Liang Y."/>
        </authorList>
    </citation>
    <scope>NUCLEOTIDE SEQUENCE [LARGE SCALE GENOMIC DNA]</scope>
    <source>
        <strain evidence="2 3">YT5</strain>
    </source>
</reference>
<sequence>MDLRIFPRKIVCLSGIAMIMLSCRKEDKIIPDPLPTGPVTRLETSKWILDSMRYYYLWNTALPEKADTQLAAIPYFNTLKQPADTFSQIIDLNDIPGTSKKDFLHTFGFDFTVVSVNGIERPLGLLKFVIPGSAAWQDGLRRGDYFTKINNTPLTPQNTAGLSEDLLDNHQGTLTKADIINNTVSETREIPLQGATLQENPLYSYQTFSNQGHPTGYIFYNYFDDFYNNALLDAFTKLKQDGIKELIIDLRYNPGGSVAAAAALITLIAPATNENSILARYTGNGKLGTQSITFGQALAVPESKVVIPFSKLATGRSAISRVFILTTPQTASAAELVINNLKPYIQVITIGERTYGKDKGAVVITDMRSPRRLSWALAPITYLLSNAKGEGNYTSGIAPDYTVYELNTQPLLPMGDPADPFIAKALAVIRGDGRTTNYPAERTTIPIYDTRAKASRESRLILPRR</sequence>
<dbReference type="SUPFAM" id="SSF50156">
    <property type="entry name" value="PDZ domain-like"/>
    <property type="match status" value="1"/>
</dbReference>
<dbReference type="SUPFAM" id="SSF52096">
    <property type="entry name" value="ClpP/crotonase"/>
    <property type="match status" value="1"/>
</dbReference>
<dbReference type="InterPro" id="IPR005151">
    <property type="entry name" value="Tail-specific_protease"/>
</dbReference>
<dbReference type="PROSITE" id="PS51257">
    <property type="entry name" value="PROKAR_LIPOPROTEIN"/>
    <property type="match status" value="1"/>
</dbReference>
<dbReference type="Pfam" id="PF03572">
    <property type="entry name" value="Peptidase_S41"/>
    <property type="match status" value="1"/>
</dbReference>
<accession>A0ABY4I9A7</accession>
<dbReference type="PANTHER" id="PTHR32060">
    <property type="entry name" value="TAIL-SPECIFIC PROTEASE"/>
    <property type="match status" value="1"/>
</dbReference>
<keyword evidence="3" id="KW-1185">Reference proteome</keyword>
<proteinExistence type="predicted"/>
<name>A0ABY4I9A7_CHIFI</name>
<dbReference type="CDD" id="cd07561">
    <property type="entry name" value="Peptidase_S41_CPP_like"/>
    <property type="match status" value="1"/>
</dbReference>
<dbReference type="RefSeq" id="WP_247813433.1">
    <property type="nucleotide sequence ID" value="NZ_CP095855.1"/>
</dbReference>
<dbReference type="Pfam" id="PF18294">
    <property type="entry name" value="Pept_S41_N"/>
    <property type="match status" value="1"/>
</dbReference>
<protein>
    <submittedName>
        <fullName evidence="2">S41 family peptidase</fullName>
    </submittedName>
</protein>
<dbReference type="InterPro" id="IPR036034">
    <property type="entry name" value="PDZ_sf"/>
</dbReference>
<dbReference type="Gene3D" id="3.30.750.170">
    <property type="match status" value="1"/>
</dbReference>
<dbReference type="Gene3D" id="2.30.42.10">
    <property type="match status" value="1"/>
</dbReference>
<organism evidence="2 3">
    <name type="scientific">Chitinophaga filiformis</name>
    <name type="common">Myxococcus filiformis</name>
    <name type="synonym">Flexibacter filiformis</name>
    <dbReference type="NCBI Taxonomy" id="104663"/>
    <lineage>
        <taxon>Bacteria</taxon>
        <taxon>Pseudomonadati</taxon>
        <taxon>Bacteroidota</taxon>
        <taxon>Chitinophagia</taxon>
        <taxon>Chitinophagales</taxon>
        <taxon>Chitinophagaceae</taxon>
        <taxon>Chitinophaga</taxon>
    </lineage>
</organism>
<evidence type="ECO:0000259" key="1">
    <source>
        <dbReference type="SMART" id="SM00245"/>
    </source>
</evidence>
<dbReference type="InterPro" id="IPR029045">
    <property type="entry name" value="ClpP/crotonase-like_dom_sf"/>
</dbReference>
<dbReference type="Gene3D" id="3.90.226.10">
    <property type="entry name" value="2-enoyl-CoA Hydratase, Chain A, domain 1"/>
    <property type="match status" value="1"/>
</dbReference>
<dbReference type="PANTHER" id="PTHR32060:SF30">
    <property type="entry name" value="CARBOXY-TERMINAL PROCESSING PROTEASE CTPA"/>
    <property type="match status" value="1"/>
</dbReference>
<feature type="domain" description="Tail specific protease" evidence="1">
    <location>
        <begin position="185"/>
        <end position="404"/>
    </location>
</feature>